<dbReference type="Proteomes" id="UP000822142">
    <property type="component" value="Unassembled WGS sequence"/>
</dbReference>
<dbReference type="PANTHER" id="PTHR42756">
    <property type="entry name" value="TRANSCRIPTIONAL REGULATOR, MARR"/>
    <property type="match status" value="1"/>
</dbReference>
<keyword evidence="2" id="KW-0238">DNA-binding</keyword>
<dbReference type="EMBL" id="JAAITA010000015">
    <property type="protein sequence ID" value="NSJ86715.1"/>
    <property type="molecule type" value="Genomic_DNA"/>
</dbReference>
<evidence type="ECO:0000256" key="2">
    <source>
        <dbReference type="ARBA" id="ARBA00023125"/>
    </source>
</evidence>
<feature type="domain" description="HTH marR-type" evidence="4">
    <location>
        <begin position="1"/>
        <end position="124"/>
    </location>
</feature>
<dbReference type="InterPro" id="IPR036390">
    <property type="entry name" value="WH_DNA-bd_sf"/>
</dbReference>
<dbReference type="PANTHER" id="PTHR42756:SF1">
    <property type="entry name" value="TRANSCRIPTIONAL REPRESSOR OF EMRAB OPERON"/>
    <property type="match status" value="1"/>
</dbReference>
<dbReference type="PRINTS" id="PR00598">
    <property type="entry name" value="HTHMARR"/>
</dbReference>
<keyword evidence="3" id="KW-0804">Transcription</keyword>
<evidence type="ECO:0000313" key="6">
    <source>
        <dbReference type="Proteomes" id="UP000822142"/>
    </source>
</evidence>
<protein>
    <submittedName>
        <fullName evidence="5">MarR family transcriptional regulator</fullName>
    </submittedName>
</protein>
<sequence length="135" mass="15381">MTKLYEQCLENIRGEYGLSQIEIAIIGFLYNNPGKDTAAEIVELRRLPKGNVSQGVELLVKKGLVKRNADTTDRRKVHLSLEEAAIPICSGIEKVNQKFEEQLFAGLSGEEKEIYERINRQLMENIEKGMSFHEK</sequence>
<evidence type="ECO:0000256" key="1">
    <source>
        <dbReference type="ARBA" id="ARBA00023015"/>
    </source>
</evidence>
<evidence type="ECO:0000256" key="3">
    <source>
        <dbReference type="ARBA" id="ARBA00023163"/>
    </source>
</evidence>
<dbReference type="SMART" id="SM00347">
    <property type="entry name" value="HTH_MARR"/>
    <property type="match status" value="1"/>
</dbReference>
<reference evidence="5 6" key="1">
    <citation type="journal article" date="2020" name="Cell Host Microbe">
        <title>Functional and Genomic Variation between Human-Derived Isolates of Lachnospiraceae Reveals Inter- and Intra-Species Diversity.</title>
        <authorList>
            <person name="Sorbara M.T."/>
            <person name="Littmann E.R."/>
            <person name="Fontana E."/>
            <person name="Moody T.U."/>
            <person name="Kohout C.E."/>
            <person name="Gjonbalaj M."/>
            <person name="Eaton V."/>
            <person name="Seok R."/>
            <person name="Leiner I.M."/>
            <person name="Pamer E.G."/>
        </authorList>
    </citation>
    <scope>NUCLEOTIDE SEQUENCE [LARGE SCALE GENOMIC DNA]</scope>
    <source>
        <strain evidence="5 6">MSK.15.26</strain>
    </source>
</reference>
<keyword evidence="6" id="KW-1185">Reference proteome</keyword>
<keyword evidence="1" id="KW-0805">Transcription regulation</keyword>
<organism evidence="5 6">
    <name type="scientific">Blautia hansenii</name>
    <name type="common">Ruminococcus hansenii</name>
    <dbReference type="NCBI Taxonomy" id="1322"/>
    <lineage>
        <taxon>Bacteria</taxon>
        <taxon>Bacillati</taxon>
        <taxon>Bacillota</taxon>
        <taxon>Clostridia</taxon>
        <taxon>Lachnospirales</taxon>
        <taxon>Lachnospiraceae</taxon>
        <taxon>Blautia</taxon>
    </lineage>
</organism>
<accession>A0ABX2I8Q1</accession>
<evidence type="ECO:0000313" key="5">
    <source>
        <dbReference type="EMBL" id="NSJ86715.1"/>
    </source>
</evidence>
<proteinExistence type="predicted"/>
<comment type="caution">
    <text evidence="5">The sequence shown here is derived from an EMBL/GenBank/DDBJ whole genome shotgun (WGS) entry which is preliminary data.</text>
</comment>
<dbReference type="Gene3D" id="1.10.10.10">
    <property type="entry name" value="Winged helix-like DNA-binding domain superfamily/Winged helix DNA-binding domain"/>
    <property type="match status" value="1"/>
</dbReference>
<dbReference type="SUPFAM" id="SSF46785">
    <property type="entry name" value="Winged helix' DNA-binding domain"/>
    <property type="match status" value="1"/>
</dbReference>
<dbReference type="InterPro" id="IPR036388">
    <property type="entry name" value="WH-like_DNA-bd_sf"/>
</dbReference>
<dbReference type="PROSITE" id="PS50995">
    <property type="entry name" value="HTH_MARR_2"/>
    <property type="match status" value="1"/>
</dbReference>
<evidence type="ECO:0000259" key="4">
    <source>
        <dbReference type="PROSITE" id="PS50995"/>
    </source>
</evidence>
<dbReference type="Pfam" id="PF12802">
    <property type="entry name" value="MarR_2"/>
    <property type="match status" value="1"/>
</dbReference>
<gene>
    <name evidence="5" type="ORF">G5A70_11145</name>
</gene>
<name>A0ABX2I8Q1_BLAHA</name>
<dbReference type="InterPro" id="IPR000835">
    <property type="entry name" value="HTH_MarR-typ"/>
</dbReference>